<feature type="transmembrane region" description="Helical" evidence="2">
    <location>
        <begin position="54"/>
        <end position="80"/>
    </location>
</feature>
<gene>
    <name evidence="4" type="ORF">M0R88_16305</name>
</gene>
<dbReference type="Proteomes" id="UP000830434">
    <property type="component" value="Chromosome"/>
</dbReference>
<feature type="transmembrane region" description="Helical" evidence="2">
    <location>
        <begin position="28"/>
        <end position="48"/>
    </location>
</feature>
<keyword evidence="2" id="KW-1133">Transmembrane helix</keyword>
<evidence type="ECO:0000313" key="5">
    <source>
        <dbReference type="Proteomes" id="UP000830434"/>
    </source>
</evidence>
<keyword evidence="5" id="KW-1185">Reference proteome</keyword>
<feature type="region of interest" description="Disordered" evidence="1">
    <location>
        <begin position="81"/>
        <end position="100"/>
    </location>
</feature>
<dbReference type="AlphaFoldDB" id="A0A8U0IGF0"/>
<accession>A0A8U0IGF0</accession>
<evidence type="ECO:0000256" key="1">
    <source>
        <dbReference type="SAM" id="MobiDB-lite"/>
    </source>
</evidence>
<keyword evidence="2" id="KW-0812">Transmembrane</keyword>
<proteinExistence type="predicted"/>
<dbReference type="Pfam" id="PF09851">
    <property type="entry name" value="SHOCT"/>
    <property type="match status" value="1"/>
</dbReference>
<feature type="domain" description="SHOCT" evidence="3">
    <location>
        <begin position="96"/>
        <end position="122"/>
    </location>
</feature>
<name>A0A8U0IGF0_9EURY</name>
<keyword evidence="2" id="KW-0472">Membrane</keyword>
<evidence type="ECO:0000313" key="4">
    <source>
        <dbReference type="EMBL" id="UPW00063.1"/>
    </source>
</evidence>
<evidence type="ECO:0000259" key="3">
    <source>
        <dbReference type="Pfam" id="PF09851"/>
    </source>
</evidence>
<feature type="region of interest" description="Disordered" evidence="1">
    <location>
        <begin position="122"/>
        <end position="156"/>
    </location>
</feature>
<evidence type="ECO:0000256" key="2">
    <source>
        <dbReference type="SAM" id="Phobius"/>
    </source>
</evidence>
<feature type="compositionally biased region" description="Basic and acidic residues" evidence="1">
    <location>
        <begin position="128"/>
        <end position="156"/>
    </location>
</feature>
<protein>
    <submittedName>
        <fullName evidence="4">SHOCT domain-containing protein</fullName>
    </submittedName>
</protein>
<dbReference type="GeneID" id="72191450"/>
<feature type="compositionally biased region" description="Basic and acidic residues" evidence="1">
    <location>
        <begin position="87"/>
        <end position="100"/>
    </location>
</feature>
<dbReference type="InterPro" id="IPR018649">
    <property type="entry name" value="SHOCT"/>
</dbReference>
<dbReference type="EMBL" id="CP096658">
    <property type="protein sequence ID" value="UPW00063.1"/>
    <property type="molecule type" value="Genomic_DNA"/>
</dbReference>
<dbReference type="RefSeq" id="WP_248654480.1">
    <property type="nucleotide sequence ID" value="NZ_CP096658.1"/>
</dbReference>
<dbReference type="KEGG" id="haxz:M0R88_16305"/>
<sequence length="156" mass="16913">MNPPVDASSLPRPLARYTPDSRRWRRRVAGLAAVGAVLSLYAVFAIVSGVKSGIVYNLLALLFAALTLLLPVVATTAVFAPDSGLTRPDDSRGERPVETLKRRYAAGEIDRDEFERRLDDLMAASDDAPDRSDADSVERSAGRRATRDAELDSAGR</sequence>
<reference evidence="4" key="1">
    <citation type="submission" date="2022-04" db="EMBL/GenBank/DDBJ databases">
        <title>Diverse halophilic archaea isolated from saline environments.</title>
        <authorList>
            <person name="Cui H.-L."/>
        </authorList>
    </citation>
    <scope>NUCLEOTIDE SEQUENCE</scope>
    <source>
        <strain evidence="4">XZYJT40</strain>
    </source>
</reference>
<organism evidence="4 5">
    <name type="scientific">Halorussus gelatinilyticus</name>
    <dbReference type="NCBI Taxonomy" id="2937524"/>
    <lineage>
        <taxon>Archaea</taxon>
        <taxon>Methanobacteriati</taxon>
        <taxon>Methanobacteriota</taxon>
        <taxon>Stenosarchaea group</taxon>
        <taxon>Halobacteria</taxon>
        <taxon>Halobacteriales</taxon>
        <taxon>Haladaptataceae</taxon>
        <taxon>Halorussus</taxon>
    </lineage>
</organism>